<dbReference type="eggNOG" id="COG1653">
    <property type="taxonomic scope" value="Bacteria"/>
</dbReference>
<dbReference type="PANTHER" id="PTHR43649">
    <property type="entry name" value="ARABINOSE-BINDING PROTEIN-RELATED"/>
    <property type="match status" value="1"/>
</dbReference>
<dbReference type="SUPFAM" id="SSF53850">
    <property type="entry name" value="Periplasmic binding protein-like II"/>
    <property type="match status" value="1"/>
</dbReference>
<protein>
    <submittedName>
        <fullName evidence="2">ABC transporter, lactose solute-binding protein</fullName>
    </submittedName>
</protein>
<feature type="chain" id="PRO_5038377132" evidence="1">
    <location>
        <begin position="23"/>
        <end position="465"/>
    </location>
</feature>
<dbReference type="PANTHER" id="PTHR43649:SF14">
    <property type="entry name" value="BLR3389 PROTEIN"/>
    <property type="match status" value="1"/>
</dbReference>
<dbReference type="EMBL" id="JGZB01000002">
    <property type="protein sequence ID" value="KFI69244.1"/>
    <property type="molecule type" value="Genomic_DNA"/>
</dbReference>
<dbReference type="AlphaFoldDB" id="A0A087BDZ4"/>
<dbReference type="Gene3D" id="3.40.190.10">
    <property type="entry name" value="Periplasmic binding protein-like II"/>
    <property type="match status" value="1"/>
</dbReference>
<sequence>MAHIWRRLIGLCCTLAVVGALTACGNADPRTTLTVWSWEPSMGTLIDQFEHDNPDIAVKQVSTASYDKLDSAIQDGYNTPDVVQLEYYALAQYAVSGQLADITKQAGGYGDFYTPGTWASVHLGGRAYALPMDSGPMAFFYNADVFRQAGVDPTRIHTWNDYYEAAKKLKSIGVYITADSGGDASFYESMIWLAGGHPFATSDNGRHVRISLDTDEGTQSFTRFWQKMIDEGLVDTELTTWSDDWKEAVGDGTVASLFAGAWMPSLLLADVPGTAGLWRVGQMPTEHGEATNAENGGSALAILNSSRVPQAAWRFIDYVCHNRKGIDTRVDAGSFPADVETLHSDAFLNKTTVTDSRGVAVNYFGDQRYNTVLAEAASRVSTGYQYLPFEVYARSDFGKTVGKAYEWANELHAYQQAVSRMAQGLESSKNLPEKPEDRVTLAKGIDQWQFDLKEYGANQGFTIEQ</sequence>
<organism evidence="2 3">
    <name type="scientific">Bifidobacterium magnum</name>
    <dbReference type="NCBI Taxonomy" id="1692"/>
    <lineage>
        <taxon>Bacteria</taxon>
        <taxon>Bacillati</taxon>
        <taxon>Actinomycetota</taxon>
        <taxon>Actinomycetes</taxon>
        <taxon>Bifidobacteriales</taxon>
        <taxon>Bifidobacteriaceae</taxon>
        <taxon>Bifidobacterium</taxon>
    </lineage>
</organism>
<evidence type="ECO:0000313" key="3">
    <source>
        <dbReference type="Proteomes" id="UP000029052"/>
    </source>
</evidence>
<accession>A0A087BDZ4</accession>
<dbReference type="Pfam" id="PF01547">
    <property type="entry name" value="SBP_bac_1"/>
    <property type="match status" value="1"/>
</dbReference>
<keyword evidence="1" id="KW-0732">Signal</keyword>
<dbReference type="RefSeq" id="WP_033510601.1">
    <property type="nucleotide sequence ID" value="NZ_JGZB01000002.1"/>
</dbReference>
<evidence type="ECO:0000313" key="2">
    <source>
        <dbReference type="EMBL" id="KFI69244.1"/>
    </source>
</evidence>
<dbReference type="Proteomes" id="UP000029052">
    <property type="component" value="Unassembled WGS sequence"/>
</dbReference>
<proteinExistence type="predicted"/>
<dbReference type="InterPro" id="IPR050490">
    <property type="entry name" value="Bact_solute-bd_prot1"/>
</dbReference>
<comment type="caution">
    <text evidence="2">The sequence shown here is derived from an EMBL/GenBank/DDBJ whole genome shotgun (WGS) entry which is preliminary data.</text>
</comment>
<keyword evidence="3" id="KW-1185">Reference proteome</keyword>
<dbReference type="PROSITE" id="PS51257">
    <property type="entry name" value="PROKAR_LIPOPROTEIN"/>
    <property type="match status" value="1"/>
</dbReference>
<name>A0A087BDZ4_9BIFI</name>
<feature type="signal peptide" evidence="1">
    <location>
        <begin position="1"/>
        <end position="22"/>
    </location>
</feature>
<dbReference type="InterPro" id="IPR006059">
    <property type="entry name" value="SBP"/>
</dbReference>
<reference evidence="2 3" key="1">
    <citation type="submission" date="2014-03" db="EMBL/GenBank/DDBJ databases">
        <title>Genomics of Bifidobacteria.</title>
        <authorList>
            <person name="Ventura M."/>
            <person name="Milani C."/>
            <person name="Lugli G.A."/>
        </authorList>
    </citation>
    <scope>NUCLEOTIDE SEQUENCE [LARGE SCALE GENOMIC DNA]</scope>
    <source>
        <strain evidence="2 3">LMG 11591</strain>
    </source>
</reference>
<dbReference type="STRING" id="1692.BMAGN_1011"/>
<evidence type="ECO:0000256" key="1">
    <source>
        <dbReference type="SAM" id="SignalP"/>
    </source>
</evidence>
<gene>
    <name evidence="2" type="ORF">BMAGN_1011</name>
</gene>